<dbReference type="EMBL" id="JAOQAZ010000020">
    <property type="protein sequence ID" value="KAJ4255408.1"/>
    <property type="molecule type" value="Genomic_DNA"/>
</dbReference>
<feature type="domain" description="Clr5" evidence="1">
    <location>
        <begin position="9"/>
        <end position="61"/>
    </location>
</feature>
<protein>
    <recommendedName>
        <fullName evidence="1">Clr5 domain-containing protein</fullName>
    </recommendedName>
</protein>
<dbReference type="PANTHER" id="PTHR38788:SF3">
    <property type="entry name" value="CLR5 DOMAIN-CONTAINING PROTEIN"/>
    <property type="match status" value="1"/>
</dbReference>
<accession>A0A9W8VBL7</accession>
<dbReference type="Proteomes" id="UP001152049">
    <property type="component" value="Unassembled WGS sequence"/>
</dbReference>
<keyword evidence="3" id="KW-1185">Reference proteome</keyword>
<dbReference type="SUPFAM" id="SSF48403">
    <property type="entry name" value="Ankyrin repeat"/>
    <property type="match status" value="1"/>
</dbReference>
<dbReference type="Pfam" id="PF14420">
    <property type="entry name" value="Clr5"/>
    <property type="match status" value="1"/>
</dbReference>
<evidence type="ECO:0000259" key="1">
    <source>
        <dbReference type="Pfam" id="PF14420"/>
    </source>
</evidence>
<dbReference type="AlphaFoldDB" id="A0A9W8VBL7"/>
<dbReference type="InterPro" id="IPR025676">
    <property type="entry name" value="Clr5_dom"/>
</dbReference>
<evidence type="ECO:0000313" key="2">
    <source>
        <dbReference type="EMBL" id="KAJ4255408.1"/>
    </source>
</evidence>
<dbReference type="Gene3D" id="1.25.40.20">
    <property type="entry name" value="Ankyrin repeat-containing domain"/>
    <property type="match status" value="1"/>
</dbReference>
<reference evidence="2" key="1">
    <citation type="submission" date="2022-09" db="EMBL/GenBank/DDBJ databases">
        <title>Fusarium specimens isolated from Avocado Roots.</title>
        <authorList>
            <person name="Stajich J."/>
            <person name="Roper C."/>
            <person name="Heimlech-Rivalta G."/>
        </authorList>
    </citation>
    <scope>NUCLEOTIDE SEQUENCE</scope>
    <source>
        <strain evidence="2">CF00136</strain>
    </source>
</reference>
<dbReference type="InterPro" id="IPR036770">
    <property type="entry name" value="Ankyrin_rpt-contain_sf"/>
</dbReference>
<sequence>MPRAPIIPDTSWDRHKEVIRALYLDQNKKPGEIADLLWEQYKFSASRHQIIRRLAKWKFKKYTTKAEWVSAGSQIQTRREQHGKERELLFNGKTVPTKKLEKALDRYIGPWDFGPQCQKIVPAEDLTMLAAQTPVQDTGIEICTTPWIRFWTRAEEADKYCYSVFTSDAIASARMARPKDQESLGMVLSSMSNDKRTLTKPSELLSYLETVVPLPKSCKKRNTTEENHESFSPVLLIQWTFYAGSNILLDQTCLTSLLRWITNSGYLELMKQAVALGGLTVQAFSSCLLPSAAEVGNEDLLLFLLNSSGGTSVAWRDLAKALDVAIGKLDVSMVDLLLRNGANPNGPPWCYQGPLKRALELNDGATIVERLLKAGANCQDG</sequence>
<dbReference type="PANTHER" id="PTHR38788">
    <property type="entry name" value="CLR5 DOMAIN-CONTAINING PROTEIN"/>
    <property type="match status" value="1"/>
</dbReference>
<proteinExistence type="predicted"/>
<organism evidence="2 3">
    <name type="scientific">Fusarium torreyae</name>
    <dbReference type="NCBI Taxonomy" id="1237075"/>
    <lineage>
        <taxon>Eukaryota</taxon>
        <taxon>Fungi</taxon>
        <taxon>Dikarya</taxon>
        <taxon>Ascomycota</taxon>
        <taxon>Pezizomycotina</taxon>
        <taxon>Sordariomycetes</taxon>
        <taxon>Hypocreomycetidae</taxon>
        <taxon>Hypocreales</taxon>
        <taxon>Nectriaceae</taxon>
        <taxon>Fusarium</taxon>
    </lineage>
</organism>
<gene>
    <name evidence="2" type="ORF">NW762_009403</name>
</gene>
<name>A0A9W8VBL7_9HYPO</name>
<evidence type="ECO:0000313" key="3">
    <source>
        <dbReference type="Proteomes" id="UP001152049"/>
    </source>
</evidence>
<dbReference type="OrthoDB" id="539213at2759"/>
<comment type="caution">
    <text evidence="2">The sequence shown here is derived from an EMBL/GenBank/DDBJ whole genome shotgun (WGS) entry which is preliminary data.</text>
</comment>